<accession>A0A937JDP9</accession>
<sequence>MKFITVETSNNESLKIFISESNSLNAPLGVVHIYHGLAEHFGRYKETTKYFNSIGYHVVGIDHIGHGNWIESGALPGFFAENEGWNLVVDNMETSFKKIQKTYTDLPHYILAHSMGTWLSLALLQRDIYPTKVILSASSKLSVTKLFLQKFIIKIIKFFKGSKSPSYFSDLLTTKQFNAQFKPNRTTHDWLSNNYESVDAYINDPLCGFVPTNQMYEDLASGVIKAFSHQQMLTIDNNLPILLIAGSKDPVGENGKGVENLYTFLGQYNKSVELVLLSESRHEILNEIKNDSAFTNILKFLNS</sequence>
<evidence type="ECO:0000313" key="2">
    <source>
        <dbReference type="EMBL" id="MBL6902813.1"/>
    </source>
</evidence>
<evidence type="ECO:0000313" key="3">
    <source>
        <dbReference type="Proteomes" id="UP000705230"/>
    </source>
</evidence>
<dbReference type="PANTHER" id="PTHR11614">
    <property type="entry name" value="PHOSPHOLIPASE-RELATED"/>
    <property type="match status" value="1"/>
</dbReference>
<dbReference type="SUPFAM" id="SSF53474">
    <property type="entry name" value="alpha/beta-Hydrolases"/>
    <property type="match status" value="1"/>
</dbReference>
<dbReference type="Gene3D" id="3.40.50.1820">
    <property type="entry name" value="alpha/beta hydrolase"/>
    <property type="match status" value="1"/>
</dbReference>
<dbReference type="InterPro" id="IPR051044">
    <property type="entry name" value="MAG_DAG_Lipase"/>
</dbReference>
<keyword evidence="2" id="KW-0378">Hydrolase</keyword>
<proteinExistence type="predicted"/>
<dbReference type="AlphaFoldDB" id="A0A937JDP9"/>
<dbReference type="GO" id="GO:0016787">
    <property type="term" value="F:hydrolase activity"/>
    <property type="evidence" value="ECO:0007669"/>
    <property type="project" value="UniProtKB-KW"/>
</dbReference>
<feature type="domain" description="Serine aminopeptidase S33" evidence="1">
    <location>
        <begin position="27"/>
        <end position="288"/>
    </location>
</feature>
<protein>
    <submittedName>
        <fullName evidence="2">Alpha/beta hydrolase</fullName>
    </submittedName>
</protein>
<organism evidence="2 3">
    <name type="scientific">SAR86 cluster bacterium</name>
    <dbReference type="NCBI Taxonomy" id="2030880"/>
    <lineage>
        <taxon>Bacteria</taxon>
        <taxon>Pseudomonadati</taxon>
        <taxon>Pseudomonadota</taxon>
        <taxon>Gammaproteobacteria</taxon>
        <taxon>SAR86 cluster</taxon>
    </lineage>
</organism>
<dbReference type="InterPro" id="IPR029058">
    <property type="entry name" value="AB_hydrolase_fold"/>
</dbReference>
<gene>
    <name evidence="2" type="ORF">ISR29_01250</name>
</gene>
<comment type="caution">
    <text evidence="2">The sequence shown here is derived from an EMBL/GenBank/DDBJ whole genome shotgun (WGS) entry which is preliminary data.</text>
</comment>
<dbReference type="Proteomes" id="UP000705230">
    <property type="component" value="Unassembled WGS sequence"/>
</dbReference>
<name>A0A937JDP9_9GAMM</name>
<dbReference type="EMBL" id="JADHSG010000001">
    <property type="protein sequence ID" value="MBL6902813.1"/>
    <property type="molecule type" value="Genomic_DNA"/>
</dbReference>
<evidence type="ECO:0000259" key="1">
    <source>
        <dbReference type="Pfam" id="PF12146"/>
    </source>
</evidence>
<dbReference type="Pfam" id="PF12146">
    <property type="entry name" value="Hydrolase_4"/>
    <property type="match status" value="1"/>
</dbReference>
<dbReference type="InterPro" id="IPR022742">
    <property type="entry name" value="Hydrolase_4"/>
</dbReference>
<reference evidence="2" key="1">
    <citation type="submission" date="2020-10" db="EMBL/GenBank/DDBJ databases">
        <title>Microbiome of the Black Sea water column analyzed by genome centric metagenomics.</title>
        <authorList>
            <person name="Cabello-Yeves P.J."/>
            <person name="Callieri C."/>
            <person name="Picazo A."/>
            <person name="Mehrshad M."/>
            <person name="Haro-Moreno J.M."/>
            <person name="Roda-Garcia J."/>
            <person name="Dzembekova N."/>
            <person name="Slabakova V."/>
            <person name="Slabakova N."/>
            <person name="Moncheva S."/>
            <person name="Rodriguez-Valera F."/>
        </authorList>
    </citation>
    <scope>NUCLEOTIDE SEQUENCE</scope>
    <source>
        <strain evidence="2">BS30m-G43</strain>
    </source>
</reference>